<feature type="compositionally biased region" description="Basic and acidic residues" evidence="9">
    <location>
        <begin position="1292"/>
        <end position="1301"/>
    </location>
</feature>
<evidence type="ECO:0000313" key="12">
    <source>
        <dbReference type="Proteomes" id="UP000689129"/>
    </source>
</evidence>
<evidence type="ECO:0000256" key="2">
    <source>
        <dbReference type="ARBA" id="ARBA00022574"/>
    </source>
</evidence>
<dbReference type="Pfam" id="PF17862">
    <property type="entry name" value="AAA_lid_3"/>
    <property type="match status" value="1"/>
</dbReference>
<keyword evidence="5" id="KW-0472">Membrane</keyword>
<dbReference type="GO" id="GO:0005741">
    <property type="term" value="C:mitochondrial outer membrane"/>
    <property type="evidence" value="ECO:0007669"/>
    <property type="project" value="UniProtKB-SubCell"/>
</dbReference>
<feature type="compositionally biased region" description="Polar residues" evidence="9">
    <location>
        <begin position="1013"/>
        <end position="1023"/>
    </location>
</feature>
<keyword evidence="2 8" id="KW-0853">WD repeat</keyword>
<accession>A0A8I2Z6X8</accession>
<dbReference type="HAMAP" id="MF_03037">
    <property type="entry name" value="ciao1"/>
    <property type="match status" value="1"/>
</dbReference>
<dbReference type="GO" id="GO:0016226">
    <property type="term" value="P:iron-sulfur cluster assembly"/>
    <property type="evidence" value="ECO:0007669"/>
    <property type="project" value="UniProtKB-UniRule"/>
</dbReference>
<feature type="compositionally biased region" description="Polar residues" evidence="9">
    <location>
        <begin position="307"/>
        <end position="317"/>
    </location>
</feature>
<evidence type="ECO:0000313" key="11">
    <source>
        <dbReference type="EMBL" id="KAG7115855.1"/>
    </source>
</evidence>
<feature type="region of interest" description="Disordered" evidence="9">
    <location>
        <begin position="115"/>
        <end position="141"/>
    </location>
</feature>
<feature type="region of interest" description="Disordered" evidence="9">
    <location>
        <begin position="439"/>
        <end position="501"/>
    </location>
</feature>
<evidence type="ECO:0000256" key="7">
    <source>
        <dbReference type="HAMAP-Rule" id="MF_03037"/>
    </source>
</evidence>
<feature type="domain" description="AAA+ ATPase" evidence="10">
    <location>
        <begin position="1093"/>
        <end position="1189"/>
    </location>
</feature>
<gene>
    <name evidence="7" type="primary">CIA1</name>
    <name evidence="11" type="ORF">HYQ45_016206</name>
</gene>
<feature type="compositionally biased region" description="Polar residues" evidence="9">
    <location>
        <begin position="466"/>
        <end position="477"/>
    </location>
</feature>
<feature type="repeat" description="WD" evidence="8">
    <location>
        <begin position="154"/>
        <end position="186"/>
    </location>
</feature>
<evidence type="ECO:0000259" key="10">
    <source>
        <dbReference type="SMART" id="SM00382"/>
    </source>
</evidence>
<comment type="caution">
    <text evidence="11">The sequence shown here is derived from an EMBL/GenBank/DDBJ whole genome shotgun (WGS) entry which is preliminary data.</text>
</comment>
<dbReference type="OrthoDB" id="39734at2759"/>
<dbReference type="InterPro" id="IPR051701">
    <property type="entry name" value="Mito_OM_Translocase_MSP1"/>
</dbReference>
<dbReference type="SMART" id="SM00382">
    <property type="entry name" value="AAA"/>
    <property type="match status" value="1"/>
</dbReference>
<dbReference type="InterPro" id="IPR001680">
    <property type="entry name" value="WD40_rpt"/>
</dbReference>
<evidence type="ECO:0000256" key="1">
    <source>
        <dbReference type="ARBA" id="ARBA00004572"/>
    </source>
</evidence>
<dbReference type="InterPro" id="IPR041569">
    <property type="entry name" value="AAA_lid_3"/>
</dbReference>
<feature type="compositionally biased region" description="Basic and acidic residues" evidence="9">
    <location>
        <begin position="115"/>
        <end position="136"/>
    </location>
</feature>
<dbReference type="InterPro" id="IPR003593">
    <property type="entry name" value="AAA+_ATPase"/>
</dbReference>
<dbReference type="Pfam" id="PF00400">
    <property type="entry name" value="WD40"/>
    <property type="match status" value="5"/>
</dbReference>
<keyword evidence="5" id="KW-1000">Mitochondrion outer membrane</keyword>
<dbReference type="EMBL" id="JAEMWZ010000470">
    <property type="protein sequence ID" value="KAG7115855.1"/>
    <property type="molecule type" value="Genomic_DNA"/>
</dbReference>
<proteinExistence type="inferred from homology"/>
<dbReference type="InterPro" id="IPR003959">
    <property type="entry name" value="ATPase_AAA_core"/>
</dbReference>
<comment type="function">
    <text evidence="7">Essential component of the cytosolic iron-sulfur (Fe/S) protein assembly machinery. Required for the maturation of extramitochondrial Fe/S proteins.</text>
</comment>
<keyword evidence="4" id="KW-0547">Nucleotide-binding</keyword>
<evidence type="ECO:0000256" key="9">
    <source>
        <dbReference type="SAM" id="MobiDB-lite"/>
    </source>
</evidence>
<feature type="repeat" description="WD" evidence="8">
    <location>
        <begin position="260"/>
        <end position="307"/>
    </location>
</feature>
<protein>
    <recommendedName>
        <fullName evidence="7">Probable cytosolic iron-sulfur protein assembly protein 1</fullName>
    </recommendedName>
</protein>
<feature type="region of interest" description="Disordered" evidence="9">
    <location>
        <begin position="1292"/>
        <end position="1331"/>
    </location>
</feature>
<comment type="subcellular location">
    <subcellularLocation>
        <location evidence="1">Mitochondrion outer membrane</location>
        <topology evidence="1">Single-pass membrane protein</topology>
    </subcellularLocation>
</comment>
<feature type="region of interest" description="Disordered" evidence="9">
    <location>
        <begin position="302"/>
        <end position="326"/>
    </location>
</feature>
<dbReference type="GO" id="GO:0097361">
    <property type="term" value="C:cytosolic [4Fe-4S] assembly targeting complex"/>
    <property type="evidence" value="ECO:0007669"/>
    <property type="project" value="InterPro"/>
</dbReference>
<reference evidence="11" key="1">
    <citation type="journal article" date="2021" name="Mol. Plant Pathol.">
        <title>A 20-kb lineage-specific genomic region tames virulence in pathogenic amphidiploid Verticillium longisporum.</title>
        <authorList>
            <person name="Harting R."/>
            <person name="Starke J."/>
            <person name="Kusch H."/>
            <person name="Poggeler S."/>
            <person name="Maurus I."/>
            <person name="Schluter R."/>
            <person name="Landesfeind M."/>
            <person name="Bulla I."/>
            <person name="Nowrousian M."/>
            <person name="de Jonge R."/>
            <person name="Stahlhut G."/>
            <person name="Hoff K.J."/>
            <person name="Asshauer K.P."/>
            <person name="Thurmer A."/>
            <person name="Stanke M."/>
            <person name="Daniel R."/>
            <person name="Morgenstern B."/>
            <person name="Thomma B.P.H.J."/>
            <person name="Kronstad J.W."/>
            <person name="Braus-Stromeyer S.A."/>
            <person name="Braus G.H."/>
        </authorList>
    </citation>
    <scope>NUCLEOTIDE SEQUENCE</scope>
    <source>
        <strain evidence="11">Vl32</strain>
    </source>
</reference>
<keyword evidence="6" id="KW-0067">ATP-binding</keyword>
<organism evidence="11 12">
    <name type="scientific">Verticillium longisporum</name>
    <name type="common">Verticillium dahliae var. longisporum</name>
    <dbReference type="NCBI Taxonomy" id="100787"/>
    <lineage>
        <taxon>Eukaryota</taxon>
        <taxon>Fungi</taxon>
        <taxon>Dikarya</taxon>
        <taxon>Ascomycota</taxon>
        <taxon>Pezizomycotina</taxon>
        <taxon>Sordariomycetes</taxon>
        <taxon>Hypocreomycetidae</taxon>
        <taxon>Glomerellales</taxon>
        <taxon>Plectosphaerellaceae</taxon>
        <taxon>Verticillium</taxon>
    </lineage>
</organism>
<evidence type="ECO:0000256" key="3">
    <source>
        <dbReference type="ARBA" id="ARBA00022737"/>
    </source>
</evidence>
<keyword evidence="5" id="KW-0496">Mitochondrion</keyword>
<dbReference type="PANTHER" id="PTHR45644">
    <property type="entry name" value="AAA ATPASE, PUTATIVE (AFU_ORTHOLOGUE AFUA_2G12920)-RELATED-RELATED"/>
    <property type="match status" value="1"/>
</dbReference>
<evidence type="ECO:0000256" key="6">
    <source>
        <dbReference type="ARBA" id="ARBA00022840"/>
    </source>
</evidence>
<dbReference type="Proteomes" id="UP000689129">
    <property type="component" value="Unassembled WGS sequence"/>
</dbReference>
<keyword evidence="3" id="KW-0677">Repeat</keyword>
<dbReference type="GO" id="GO:0016887">
    <property type="term" value="F:ATP hydrolysis activity"/>
    <property type="evidence" value="ECO:0007669"/>
    <property type="project" value="InterPro"/>
</dbReference>
<dbReference type="GO" id="GO:0005524">
    <property type="term" value="F:ATP binding"/>
    <property type="evidence" value="ECO:0007669"/>
    <property type="project" value="UniProtKB-KW"/>
</dbReference>
<feature type="repeat" description="WD" evidence="8">
    <location>
        <begin position="69"/>
        <end position="104"/>
    </location>
</feature>
<name>A0A8I2Z6X8_VERLO</name>
<dbReference type="Pfam" id="PF00004">
    <property type="entry name" value="AAA"/>
    <property type="match status" value="2"/>
</dbReference>
<evidence type="ECO:0000256" key="4">
    <source>
        <dbReference type="ARBA" id="ARBA00022741"/>
    </source>
</evidence>
<dbReference type="InterPro" id="IPR028608">
    <property type="entry name" value="CIAO1/Cia1"/>
</dbReference>
<comment type="similarity">
    <text evidence="7">Belongs to the WD repeat CIA1 family.</text>
</comment>
<feature type="region of interest" description="Disordered" evidence="9">
    <location>
        <begin position="1003"/>
        <end position="1026"/>
    </location>
</feature>
<evidence type="ECO:0000256" key="5">
    <source>
        <dbReference type="ARBA" id="ARBA00022787"/>
    </source>
</evidence>
<dbReference type="PANTHER" id="PTHR45644:SF56">
    <property type="entry name" value="AAA ATPASE, PUTATIVE (AFU_ORTHOLOGUE AFUA_2G12920)-RELATED"/>
    <property type="match status" value="1"/>
</dbReference>
<sequence>MPSAAEVPPGGPASTPQVKITSLPPLKPDLFERAWSSTPHPTLPLLATAHGKSVTIFSLASLASHSTLTGGHTRSVRSVSWKPNLPPHQLCLVTGSFDSTAGVWRWDGDLPFSEKEAGASRETEVKAASRPSRADADSDVDSTDAKDWEFTLVLEGHDSEIKSAVFAPSGAYLATCSRDQTVWIWEDVGATEGDDEWETVAVLNEHEGDMKALAWCPDVPNRNTRSGVYSSDVLASASYDNTVRIWREDGDGEWVCVAVLEGHEGTVWGVQWESRPRTDGAFPRLLTYSADKTIRVWSLRQEEDEAATTNESTTAPSDGTFRGGLGGIPNTMRQSLREDWYCSEVLPTAHTRDIYSATWSASTGLIASTGSDGVIAVFGEDEKAEVGNRWRLLTTVPNAHGPYEVNHITWCRPRVLSSSSAAARATLSAVSTRRCFQTSHRFRADTPENPPAADNGRQPGKPDGDQPSTSRKQNNAVTEPPVESPIRRVRGSVFSSGRQRPHRARVVDDFPPIKLPQSFLDTNISVFDPAERLRILAADPIWHRGYVGAQWHDWLWHDLEVVLDQASFDESVLRTAQAGLLSGNLEAVSRRIGVLGETAQWLDQCLGDMWSPAFTRPSSESEFPKDLSIAFLEAKSTSNIVSIILSPERKVDIPRHKLLSKDKRKKVASDDDFLRARIDDHIQRIGNQEEASAENEPPVVTEKLPSSLEEHGSRIYNNRLLGELASAVRAELHLRPDENWVRRELKRPLVVVNIPNYNGTYPSQRLLKRIAAQVDANLIRIDAQDLAVLVGGYLGQDSAYYKGSMSMLAYRTAEMNGRLEKGAETSTVSADDEIAYKSPLEEELQKIKEGAKDYVLPSVDRWENLKINAALDHMGALLLGRLRSIVDGLWREGKRVALVGTSANEDPSEQYVSTLGEIAAEECLITFPLQHQRIPDWQAKKERREAMDFVQENLRNVLAVSRSMNGDFELSQTPDGIDIDLKTALQIFLDVIGSHSANIVHASNKADEEKETFSSSRTTTQQKAEPERVQVGGHKYNEFEKKLLTGLVDVKEIRTTFADVHAPPATISALKLLTSLSLVRPEAFAYGVLANDRLPGCLLYGPPGTGKTLLAKAVAKESGASMLEVSGASINDIRGRDPSHRETINQFLREWDGMSDTKAFIMVATNRPFDLDDAVLRRLPRKILVDLPLQEDRESILRILLKGEQLDDSVSIEDIARRTVLYSGSDLKNLTVAAAMAAVQEELEQAALHTGSEPYVYPERRTLLKRHFDKASGEIAASISEDMDSLKSIRKFDQKYGDQRSRNRKPKTMGFGIMPTPTDAEDARVRPSVPA</sequence>
<evidence type="ECO:0000256" key="8">
    <source>
        <dbReference type="PROSITE-ProRule" id="PRU00221"/>
    </source>
</evidence>
<dbReference type="PROSITE" id="PS50082">
    <property type="entry name" value="WD_REPEATS_2"/>
    <property type="match status" value="3"/>
</dbReference>
<dbReference type="SMART" id="SM00320">
    <property type="entry name" value="WD40"/>
    <property type="match status" value="5"/>
</dbReference>
<dbReference type="PROSITE" id="PS50294">
    <property type="entry name" value="WD_REPEATS_REGION"/>
    <property type="match status" value="1"/>
</dbReference>